<keyword evidence="2" id="KW-0732">Signal</keyword>
<evidence type="ECO:0008006" key="5">
    <source>
        <dbReference type="Google" id="ProtNLM"/>
    </source>
</evidence>
<name>A0ABR4QCR9_9CEST</name>
<accession>A0ABR4QCR9</accession>
<feature type="chain" id="PRO_5046421558" description="Secreted protein" evidence="2">
    <location>
        <begin position="19"/>
        <end position="108"/>
    </location>
</feature>
<evidence type="ECO:0000313" key="4">
    <source>
        <dbReference type="Proteomes" id="UP001651158"/>
    </source>
</evidence>
<keyword evidence="4" id="KW-1185">Reference proteome</keyword>
<evidence type="ECO:0000256" key="2">
    <source>
        <dbReference type="SAM" id="SignalP"/>
    </source>
</evidence>
<gene>
    <name evidence="3" type="ORF">TcWFU_002960</name>
</gene>
<organism evidence="3 4">
    <name type="scientific">Taenia crassiceps</name>
    <dbReference type="NCBI Taxonomy" id="6207"/>
    <lineage>
        <taxon>Eukaryota</taxon>
        <taxon>Metazoa</taxon>
        <taxon>Spiralia</taxon>
        <taxon>Lophotrochozoa</taxon>
        <taxon>Platyhelminthes</taxon>
        <taxon>Cestoda</taxon>
        <taxon>Eucestoda</taxon>
        <taxon>Cyclophyllidea</taxon>
        <taxon>Taeniidae</taxon>
        <taxon>Taenia</taxon>
    </lineage>
</organism>
<comment type="caution">
    <text evidence="3">The sequence shown here is derived from an EMBL/GenBank/DDBJ whole genome shotgun (WGS) entry which is preliminary data.</text>
</comment>
<evidence type="ECO:0000256" key="1">
    <source>
        <dbReference type="SAM" id="MobiDB-lite"/>
    </source>
</evidence>
<evidence type="ECO:0000313" key="3">
    <source>
        <dbReference type="EMBL" id="KAL5107504.1"/>
    </source>
</evidence>
<protein>
    <recommendedName>
        <fullName evidence="5">Secreted protein</fullName>
    </recommendedName>
</protein>
<feature type="signal peptide" evidence="2">
    <location>
        <begin position="1"/>
        <end position="18"/>
    </location>
</feature>
<dbReference type="EMBL" id="JAKROA010000004">
    <property type="protein sequence ID" value="KAL5107504.1"/>
    <property type="molecule type" value="Genomic_DNA"/>
</dbReference>
<feature type="region of interest" description="Disordered" evidence="1">
    <location>
        <begin position="28"/>
        <end position="50"/>
    </location>
</feature>
<proteinExistence type="predicted"/>
<reference evidence="3 4" key="1">
    <citation type="journal article" date="2022" name="Front. Cell. Infect. Microbiol.">
        <title>The Genomes of Two Strains of Taenia crassiceps the Animal Model for the Study of Human Cysticercosis.</title>
        <authorList>
            <person name="Bobes R.J."/>
            <person name="Estrada K."/>
            <person name="Rios-Valencia D.G."/>
            <person name="Calderon-Gallegos A."/>
            <person name="de la Torre P."/>
            <person name="Carrero J.C."/>
            <person name="Sanchez-Flores A."/>
            <person name="Laclette J.P."/>
        </authorList>
    </citation>
    <scope>NUCLEOTIDE SEQUENCE [LARGE SCALE GENOMIC DNA]</scope>
    <source>
        <strain evidence="3">WFUcys</strain>
    </source>
</reference>
<dbReference type="Proteomes" id="UP001651158">
    <property type="component" value="Unassembled WGS sequence"/>
</dbReference>
<feature type="region of interest" description="Disordered" evidence="1">
    <location>
        <begin position="89"/>
        <end position="108"/>
    </location>
</feature>
<sequence>MQTFDCYLLYLTIRLVFTVKLHYKCTNVKEHTSPPPRHSANGRVSSHEPSLSPLLSLAPLTRTTATTTKENNYLVTLSLLSSTVAPARVAGGGTNKQADRQAVVVGRT</sequence>